<evidence type="ECO:0000313" key="2">
    <source>
        <dbReference type="Proteomes" id="UP000789901"/>
    </source>
</evidence>
<accession>A0ABN7XSF0</accession>
<sequence length="52" mass="6080">IFATKFSELQKTNIVYHSINTGESYPIKQRAYRASPVEQDYIQKEIGIMEKD</sequence>
<protein>
    <submittedName>
        <fullName evidence="1">1294_t:CDS:1</fullName>
    </submittedName>
</protein>
<feature type="non-terminal residue" evidence="1">
    <location>
        <position position="52"/>
    </location>
</feature>
<comment type="caution">
    <text evidence="1">The sequence shown here is derived from an EMBL/GenBank/DDBJ whole genome shotgun (WGS) entry which is preliminary data.</text>
</comment>
<feature type="non-terminal residue" evidence="1">
    <location>
        <position position="1"/>
    </location>
</feature>
<gene>
    <name evidence="1" type="ORF">GMARGA_LOCUS45650</name>
</gene>
<evidence type="ECO:0000313" key="1">
    <source>
        <dbReference type="EMBL" id="CAG8856829.1"/>
    </source>
</evidence>
<dbReference type="EMBL" id="CAJVQB010164314">
    <property type="protein sequence ID" value="CAG8856829.1"/>
    <property type="molecule type" value="Genomic_DNA"/>
</dbReference>
<keyword evidence="2" id="KW-1185">Reference proteome</keyword>
<organism evidence="1 2">
    <name type="scientific">Gigaspora margarita</name>
    <dbReference type="NCBI Taxonomy" id="4874"/>
    <lineage>
        <taxon>Eukaryota</taxon>
        <taxon>Fungi</taxon>
        <taxon>Fungi incertae sedis</taxon>
        <taxon>Mucoromycota</taxon>
        <taxon>Glomeromycotina</taxon>
        <taxon>Glomeromycetes</taxon>
        <taxon>Diversisporales</taxon>
        <taxon>Gigasporaceae</taxon>
        <taxon>Gigaspora</taxon>
    </lineage>
</organism>
<reference evidence="1 2" key="1">
    <citation type="submission" date="2021-06" db="EMBL/GenBank/DDBJ databases">
        <authorList>
            <person name="Kallberg Y."/>
            <person name="Tangrot J."/>
            <person name="Rosling A."/>
        </authorList>
    </citation>
    <scope>NUCLEOTIDE SEQUENCE [LARGE SCALE GENOMIC DNA]</scope>
    <source>
        <strain evidence="1 2">120-4 pot B 10/14</strain>
    </source>
</reference>
<proteinExistence type="predicted"/>
<dbReference type="Proteomes" id="UP000789901">
    <property type="component" value="Unassembled WGS sequence"/>
</dbReference>
<name>A0ABN7XSF0_GIGMA</name>